<comment type="caution">
    <text evidence="1">The sequence shown here is derived from an EMBL/GenBank/DDBJ whole genome shotgun (WGS) entry which is preliminary data.</text>
</comment>
<name>A0A8S1YKJ5_9CILI</name>
<keyword evidence="2" id="KW-1185">Reference proteome</keyword>
<organism evidence="1 2">
    <name type="scientific">Paramecium pentaurelia</name>
    <dbReference type="NCBI Taxonomy" id="43138"/>
    <lineage>
        <taxon>Eukaryota</taxon>
        <taxon>Sar</taxon>
        <taxon>Alveolata</taxon>
        <taxon>Ciliophora</taxon>
        <taxon>Intramacronucleata</taxon>
        <taxon>Oligohymenophorea</taxon>
        <taxon>Peniculida</taxon>
        <taxon>Parameciidae</taxon>
        <taxon>Paramecium</taxon>
    </lineage>
</organism>
<sequence>MALCGYRNHQGQRPIEKRAIINNILFINVQGANEGSWEKLTDEILKSGGMLKK</sequence>
<dbReference type="AlphaFoldDB" id="A0A8S1YKJ5"/>
<evidence type="ECO:0000313" key="2">
    <source>
        <dbReference type="Proteomes" id="UP000689195"/>
    </source>
</evidence>
<accession>A0A8S1YKJ5</accession>
<evidence type="ECO:0000313" key="1">
    <source>
        <dbReference type="EMBL" id="CAD8214028.1"/>
    </source>
</evidence>
<protein>
    <submittedName>
        <fullName evidence="1">Uncharacterized protein</fullName>
    </submittedName>
</protein>
<proteinExistence type="predicted"/>
<dbReference type="EMBL" id="CAJJDO010000194">
    <property type="protein sequence ID" value="CAD8214028.1"/>
    <property type="molecule type" value="Genomic_DNA"/>
</dbReference>
<reference evidence="1" key="1">
    <citation type="submission" date="2021-01" db="EMBL/GenBank/DDBJ databases">
        <authorList>
            <consortium name="Genoscope - CEA"/>
            <person name="William W."/>
        </authorList>
    </citation>
    <scope>NUCLEOTIDE SEQUENCE</scope>
</reference>
<gene>
    <name evidence="1" type="ORF">PPENT_87.1.T1940008</name>
</gene>
<dbReference type="Proteomes" id="UP000689195">
    <property type="component" value="Unassembled WGS sequence"/>
</dbReference>